<gene>
    <name evidence="1" type="ORF">QFC24_006857</name>
</gene>
<evidence type="ECO:0000313" key="1">
    <source>
        <dbReference type="EMBL" id="KAJ9116016.1"/>
    </source>
</evidence>
<name>A0ACC2WX83_9TREE</name>
<organism evidence="1 2">
    <name type="scientific">Naganishia onofrii</name>
    <dbReference type="NCBI Taxonomy" id="1851511"/>
    <lineage>
        <taxon>Eukaryota</taxon>
        <taxon>Fungi</taxon>
        <taxon>Dikarya</taxon>
        <taxon>Basidiomycota</taxon>
        <taxon>Agaricomycotina</taxon>
        <taxon>Tremellomycetes</taxon>
        <taxon>Filobasidiales</taxon>
        <taxon>Filobasidiaceae</taxon>
        <taxon>Naganishia</taxon>
    </lineage>
</organism>
<dbReference type="EMBL" id="JASBWV010000040">
    <property type="protein sequence ID" value="KAJ9116016.1"/>
    <property type="molecule type" value="Genomic_DNA"/>
</dbReference>
<reference evidence="1" key="1">
    <citation type="submission" date="2023-04" db="EMBL/GenBank/DDBJ databases">
        <title>Draft Genome sequencing of Naganishia species isolated from polar environments using Oxford Nanopore Technology.</title>
        <authorList>
            <person name="Leo P."/>
            <person name="Venkateswaran K."/>
        </authorList>
    </citation>
    <scope>NUCLEOTIDE SEQUENCE</scope>
    <source>
        <strain evidence="1">DBVPG 5303</strain>
    </source>
</reference>
<comment type="caution">
    <text evidence="1">The sequence shown here is derived from an EMBL/GenBank/DDBJ whole genome shotgun (WGS) entry which is preliminary data.</text>
</comment>
<evidence type="ECO:0000313" key="2">
    <source>
        <dbReference type="Proteomes" id="UP001234202"/>
    </source>
</evidence>
<sequence>MLSRVFLLLLPATITAQNLGVYLSPCSSDAPIPEVESGIINGYQLGSDAVCLPSDTTPNQGFEICPAPAVFDAYFTDTNFYFRCAKTLSATCNGGCSPGTFCISTTLPLSTLPFYFCGLPCAGGFYLCDDTATKYLNPSFTAFCDPVADQCGTCSSSDSLLENGGCTPSATISALPVRASGSRKRDSTEAAAMENHQRHDVQSVKGYSTGLLKEIQDMDCPPRSRKCPASDQDLEDDWECVAVKEDIESCGGCPGKGGIDCTRLPGVKFGAATCLDGVCVAHQCTDDGSYVLVNATCVPSSALLDFTEESSNDPSSLSPGVSSLHPDLSTEILVPEALRVLSAIRTRQDHYHQYDPRSYHLGSVNSHPRDRSTLMNRNGGEAYHVTRLKQARIDPEVEITIHMQYSNPIMTLRSSDERISGPMDASTGTNEDVATVNDATESWKARLNSMKNVRVVPSKRFEP</sequence>
<keyword evidence="2" id="KW-1185">Reference proteome</keyword>
<accession>A0ACC2WX83</accession>
<proteinExistence type="predicted"/>
<protein>
    <submittedName>
        <fullName evidence="1">Uncharacterized protein</fullName>
    </submittedName>
</protein>
<dbReference type="Proteomes" id="UP001234202">
    <property type="component" value="Unassembled WGS sequence"/>
</dbReference>